<dbReference type="eggNOG" id="ENOG5033DQK">
    <property type="taxonomic scope" value="Bacteria"/>
</dbReference>
<evidence type="ECO:0000313" key="2">
    <source>
        <dbReference type="Proteomes" id="UP000002220"/>
    </source>
</evidence>
<evidence type="ECO:0000313" key="1">
    <source>
        <dbReference type="EMBL" id="ADG68968.1"/>
    </source>
</evidence>
<accession>D5STD9</accession>
<dbReference type="Proteomes" id="UP000002220">
    <property type="component" value="Chromosome"/>
</dbReference>
<gene>
    <name evidence="1" type="ordered locus">Plim_3153</name>
</gene>
<dbReference type="AlphaFoldDB" id="D5STD9"/>
<keyword evidence="2" id="KW-1185">Reference proteome</keyword>
<reference evidence="1 2" key="1">
    <citation type="journal article" date="2010" name="Stand. Genomic Sci.">
        <title>Complete genome sequence of Planctomyces limnophilus type strain (Mu 290).</title>
        <authorList>
            <person name="Labutti K."/>
            <person name="Sikorski J."/>
            <person name="Schneider S."/>
            <person name="Nolan M."/>
            <person name="Lucas S."/>
            <person name="Glavina Del Rio T."/>
            <person name="Tice H."/>
            <person name="Cheng J.F."/>
            <person name="Goodwin L."/>
            <person name="Pitluck S."/>
            <person name="Liolios K."/>
            <person name="Ivanova N."/>
            <person name="Mavromatis K."/>
            <person name="Mikhailova N."/>
            <person name="Pati A."/>
            <person name="Chen A."/>
            <person name="Palaniappan K."/>
            <person name="Land M."/>
            <person name="Hauser L."/>
            <person name="Chang Y.J."/>
            <person name="Jeffries C.D."/>
            <person name="Tindall B.J."/>
            <person name="Rohde M."/>
            <person name="Goker M."/>
            <person name="Woyke T."/>
            <person name="Bristow J."/>
            <person name="Eisen J.A."/>
            <person name="Markowitz V."/>
            <person name="Hugenholtz P."/>
            <person name="Kyrpides N.C."/>
            <person name="Klenk H.P."/>
            <person name="Lapidus A."/>
        </authorList>
    </citation>
    <scope>NUCLEOTIDE SEQUENCE [LARGE SCALE GENOMIC DNA]</scope>
    <source>
        <strain evidence="2">ATCC 43296 / DSM 3776 / IFAM 1008 / Mu 290</strain>
    </source>
</reference>
<dbReference type="EMBL" id="CP001744">
    <property type="protein sequence ID" value="ADG68968.1"/>
    <property type="molecule type" value="Genomic_DNA"/>
</dbReference>
<sequence>MTELTLENALDVPFTFFRRPTPMPCDVRPVWRMHVLVLLLNQCRGAKAGFEQIHVLNWAIRSPETRRAFLQFIQGKRAPNDIIVRYDPSLNRAVRFAFAEGLVVHHETEPSLIEDEDEKRAPAYRVILTEKGHKLVAEIKKMDDCFTTEKQFLQEIGAKISQKQVKSLFTWS</sequence>
<dbReference type="KEGG" id="plm:Plim_3153"/>
<dbReference type="RefSeq" id="WP_013111399.1">
    <property type="nucleotide sequence ID" value="NC_014148.1"/>
</dbReference>
<protein>
    <submittedName>
        <fullName evidence="1">Uncharacterized protein</fullName>
    </submittedName>
</protein>
<organism evidence="1 2">
    <name type="scientific">Planctopirus limnophila (strain ATCC 43296 / DSM 3776 / IFAM 1008 / Mu 290)</name>
    <name type="common">Planctomyces limnophilus</name>
    <dbReference type="NCBI Taxonomy" id="521674"/>
    <lineage>
        <taxon>Bacteria</taxon>
        <taxon>Pseudomonadati</taxon>
        <taxon>Planctomycetota</taxon>
        <taxon>Planctomycetia</taxon>
        <taxon>Planctomycetales</taxon>
        <taxon>Planctomycetaceae</taxon>
        <taxon>Planctopirus</taxon>
    </lineage>
</organism>
<dbReference type="STRING" id="521674.Plim_3153"/>
<proteinExistence type="predicted"/>
<dbReference type="OrthoDB" id="582646at2"/>
<name>D5STD9_PLAL2</name>
<dbReference type="HOGENOM" id="CLU_138425_0_0_0"/>